<reference evidence="3 4" key="1">
    <citation type="submission" date="2019-10" db="EMBL/GenBank/DDBJ databases">
        <authorList>
            <person name="Palmer J.M."/>
        </authorList>
    </citation>
    <scope>NUCLEOTIDE SEQUENCE [LARGE SCALE GENOMIC DNA]</scope>
    <source>
        <strain evidence="3 4">TWF718</strain>
    </source>
</reference>
<feature type="compositionally biased region" description="Basic and acidic residues" evidence="1">
    <location>
        <begin position="209"/>
        <end position="246"/>
    </location>
</feature>
<dbReference type="AlphaFoldDB" id="A0AAN8P120"/>
<dbReference type="Proteomes" id="UP001313282">
    <property type="component" value="Unassembled WGS sequence"/>
</dbReference>
<gene>
    <name evidence="3" type="ORF">TWF718_000364</name>
</gene>
<keyword evidence="2" id="KW-0472">Membrane</keyword>
<protein>
    <submittedName>
        <fullName evidence="3">Uncharacterized protein</fullName>
    </submittedName>
</protein>
<dbReference type="EMBL" id="JAVHNR010000001">
    <property type="protein sequence ID" value="KAK6355990.1"/>
    <property type="molecule type" value="Genomic_DNA"/>
</dbReference>
<comment type="caution">
    <text evidence="3">The sequence shown here is derived from an EMBL/GenBank/DDBJ whole genome shotgun (WGS) entry which is preliminary data.</text>
</comment>
<keyword evidence="4" id="KW-1185">Reference proteome</keyword>
<feature type="region of interest" description="Disordered" evidence="1">
    <location>
        <begin position="205"/>
        <end position="262"/>
    </location>
</feature>
<evidence type="ECO:0000313" key="3">
    <source>
        <dbReference type="EMBL" id="KAK6355990.1"/>
    </source>
</evidence>
<proteinExistence type="predicted"/>
<accession>A0AAN8P120</accession>
<keyword evidence="2" id="KW-0812">Transmembrane</keyword>
<evidence type="ECO:0000256" key="2">
    <source>
        <dbReference type="SAM" id="Phobius"/>
    </source>
</evidence>
<sequence length="262" mass="29921">MAAPIAVNIGSLVPSVNGAQSSREGRFWLFLKRNYRMMMIAIVFFAVVVYFEESFKQYVKFKEDLESWQQCLQDKKIRNSKRCQMILNGSNFDTRGFIAMQPWLWIFDGPTCNSIATSTWYRLTHYVALGSGFISVVLVSDSHYPETEHEVSMPQAKGLIHGTESSESETSKVRLSGDKVLPRAHEVQESTAQLAEEVGKRVKGNYGLDEEREHRDIDTGLMIKIEEEKKKSPRRSERRGAKEKPQRNVLNGILGRRNSKKG</sequence>
<evidence type="ECO:0000256" key="1">
    <source>
        <dbReference type="SAM" id="MobiDB-lite"/>
    </source>
</evidence>
<keyword evidence="2" id="KW-1133">Transmembrane helix</keyword>
<organism evidence="3 4">
    <name type="scientific">Orbilia javanica</name>
    <dbReference type="NCBI Taxonomy" id="47235"/>
    <lineage>
        <taxon>Eukaryota</taxon>
        <taxon>Fungi</taxon>
        <taxon>Dikarya</taxon>
        <taxon>Ascomycota</taxon>
        <taxon>Pezizomycotina</taxon>
        <taxon>Orbiliomycetes</taxon>
        <taxon>Orbiliales</taxon>
        <taxon>Orbiliaceae</taxon>
        <taxon>Orbilia</taxon>
    </lineage>
</organism>
<evidence type="ECO:0000313" key="4">
    <source>
        <dbReference type="Proteomes" id="UP001313282"/>
    </source>
</evidence>
<feature type="transmembrane region" description="Helical" evidence="2">
    <location>
        <begin position="34"/>
        <end position="51"/>
    </location>
</feature>
<name>A0AAN8P120_9PEZI</name>